<dbReference type="GO" id="GO:1990961">
    <property type="term" value="P:xenobiotic detoxification by transmembrane export across the plasma membrane"/>
    <property type="evidence" value="ECO:0007669"/>
    <property type="project" value="InterPro"/>
</dbReference>
<dbReference type="EMBL" id="AP017378">
    <property type="protein sequence ID" value="BBD08888.1"/>
    <property type="molecule type" value="Genomic_DNA"/>
</dbReference>
<dbReference type="InterPro" id="IPR050465">
    <property type="entry name" value="UPF0194_transport"/>
</dbReference>
<keyword evidence="2" id="KW-0175">Coiled coil</keyword>
<dbReference type="SUPFAM" id="SSF111369">
    <property type="entry name" value="HlyD-like secretion proteins"/>
    <property type="match status" value="2"/>
</dbReference>
<evidence type="ECO:0000259" key="3">
    <source>
        <dbReference type="Pfam" id="PF25917"/>
    </source>
</evidence>
<evidence type="ECO:0000313" key="5">
    <source>
        <dbReference type="EMBL" id="BBD08888.1"/>
    </source>
</evidence>
<keyword evidence="6" id="KW-1185">Reference proteome</keyword>
<dbReference type="GO" id="GO:0019898">
    <property type="term" value="C:extrinsic component of membrane"/>
    <property type="evidence" value="ECO:0007669"/>
    <property type="project" value="InterPro"/>
</dbReference>
<name>A0A2Z6B0B1_9BACT</name>
<dbReference type="RefSeq" id="WP_126379377.1">
    <property type="nucleotide sequence ID" value="NZ_AP017378.1"/>
</dbReference>
<dbReference type="Pfam" id="PF25917">
    <property type="entry name" value="BSH_RND"/>
    <property type="match status" value="1"/>
</dbReference>
<dbReference type="Gene3D" id="2.40.50.100">
    <property type="match status" value="1"/>
</dbReference>
<feature type="domain" description="CusB-like beta-barrel" evidence="4">
    <location>
        <begin position="263"/>
        <end position="333"/>
    </location>
</feature>
<evidence type="ECO:0000259" key="4">
    <source>
        <dbReference type="Pfam" id="PF25954"/>
    </source>
</evidence>
<dbReference type="Proteomes" id="UP000269883">
    <property type="component" value="Chromosome"/>
</dbReference>
<dbReference type="InterPro" id="IPR058625">
    <property type="entry name" value="MdtA-like_BSH"/>
</dbReference>
<dbReference type="GO" id="GO:1990195">
    <property type="term" value="C:macrolide transmembrane transporter complex"/>
    <property type="evidence" value="ECO:0007669"/>
    <property type="project" value="InterPro"/>
</dbReference>
<dbReference type="InterPro" id="IPR058792">
    <property type="entry name" value="Beta-barrel_RND_2"/>
</dbReference>
<dbReference type="InterPro" id="IPR030190">
    <property type="entry name" value="MacA_alpha-hairpin_sf"/>
</dbReference>
<evidence type="ECO:0000256" key="1">
    <source>
        <dbReference type="ARBA" id="ARBA00004196"/>
    </source>
</evidence>
<reference evidence="5 6" key="1">
    <citation type="journal article" date="2018" name="Sci. Adv.">
        <title>Multi-heme cytochromes provide a pathway for survival in energy-limited environments.</title>
        <authorList>
            <person name="Deng X."/>
            <person name="Dohmae N."/>
            <person name="Nealson K.H."/>
            <person name="Hashimoto K."/>
            <person name="Okamoto A."/>
        </authorList>
    </citation>
    <scope>NUCLEOTIDE SEQUENCE [LARGE SCALE GENOMIC DNA]</scope>
    <source>
        <strain evidence="5 6">IS5</strain>
    </source>
</reference>
<comment type="subcellular location">
    <subcellularLocation>
        <location evidence="1">Cell envelope</location>
    </subcellularLocation>
</comment>
<dbReference type="KEGG" id="dfl:DFE_2162"/>
<feature type="domain" description="Multidrug resistance protein MdtA-like barrel-sandwich hybrid" evidence="3">
    <location>
        <begin position="60"/>
        <end position="250"/>
    </location>
</feature>
<dbReference type="PANTHER" id="PTHR32347">
    <property type="entry name" value="EFFLUX SYSTEM COMPONENT YKNX-RELATED"/>
    <property type="match status" value="1"/>
</dbReference>
<dbReference type="GO" id="GO:0030313">
    <property type="term" value="C:cell envelope"/>
    <property type="evidence" value="ECO:0007669"/>
    <property type="project" value="UniProtKB-SubCell"/>
</dbReference>
<protein>
    <submittedName>
        <fullName evidence="5">Secretion protein HlyD family protein</fullName>
    </submittedName>
</protein>
<proteinExistence type="predicted"/>
<dbReference type="AlphaFoldDB" id="A0A2Z6B0B1"/>
<evidence type="ECO:0000256" key="2">
    <source>
        <dbReference type="ARBA" id="ARBA00023054"/>
    </source>
</evidence>
<dbReference type="Gene3D" id="6.10.140.1990">
    <property type="match status" value="1"/>
</dbReference>
<sequence>MRKKIIIAILVFAIAALGLFWTTRSGDGKIEVLNTARVARGEVRNQLEATGIVKAQVGAIVKIGAQATGRITTMNVRVGDPVTQGDLIAVIDDRELKASEAEALARREHARAEFSRVKTTSPLRVNEAEAELNAAAAELDYAILSFERQRQLAEADLVAQDALDDARQNAAVKKSALRVKVSALERIRFETVEDQRKAQKTLAQEQAALDSIRTRLSYTRIISPLTGVVSQVAAQEGETVVTGLEVANLITVLDPTRLEMWIYVDETDIGRVRPGLPVEFQVDAYPGDIFNGTIDQIYPEPEIRDNIVYYQALVRLDKDQALRLRPEMTTQSQIIVEIKKDVLALPNAALKWVGGEQVVFVSEGKDVRKAYPELGLAGVTHSEVLSGLSEGDTVATQLVLPGQKKKKD</sequence>
<dbReference type="Gene3D" id="2.40.30.170">
    <property type="match status" value="1"/>
</dbReference>
<dbReference type="Gene3D" id="2.40.420.20">
    <property type="match status" value="1"/>
</dbReference>
<gene>
    <name evidence="5" type="ORF">DFE_2162</name>
</gene>
<accession>A0A2Z6B0B1</accession>
<organism evidence="5 6">
    <name type="scientific">Desulfovibrio ferrophilus</name>
    <dbReference type="NCBI Taxonomy" id="241368"/>
    <lineage>
        <taxon>Bacteria</taxon>
        <taxon>Pseudomonadati</taxon>
        <taxon>Thermodesulfobacteriota</taxon>
        <taxon>Desulfovibrionia</taxon>
        <taxon>Desulfovibrionales</taxon>
        <taxon>Desulfovibrionaceae</taxon>
        <taxon>Desulfovibrio</taxon>
    </lineage>
</organism>
<dbReference type="OrthoDB" id="9784484at2"/>
<evidence type="ECO:0000313" key="6">
    <source>
        <dbReference type="Proteomes" id="UP000269883"/>
    </source>
</evidence>
<dbReference type="Pfam" id="PF25954">
    <property type="entry name" value="Beta-barrel_RND_2"/>
    <property type="match status" value="1"/>
</dbReference>